<evidence type="ECO:0000256" key="10">
    <source>
        <dbReference type="RuleBase" id="RU364115"/>
    </source>
</evidence>
<name>A0A1I1NV46_9BACT</name>
<evidence type="ECO:0000313" key="13">
    <source>
        <dbReference type="Proteomes" id="UP000199514"/>
    </source>
</evidence>
<dbReference type="InterPro" id="IPR027417">
    <property type="entry name" value="P-loop_NTPase"/>
</dbReference>
<dbReference type="InterPro" id="IPR051268">
    <property type="entry name" value="Type-I_R_enzyme_R_subunit"/>
</dbReference>
<evidence type="ECO:0000256" key="1">
    <source>
        <dbReference type="ARBA" id="ARBA00000851"/>
    </source>
</evidence>
<evidence type="ECO:0000256" key="9">
    <source>
        <dbReference type="ARBA" id="ARBA00023125"/>
    </source>
</evidence>
<dbReference type="InterPro" id="IPR055180">
    <property type="entry name" value="HsdR_RecA-like_helicase_dom_2"/>
</dbReference>
<evidence type="ECO:0000256" key="8">
    <source>
        <dbReference type="ARBA" id="ARBA00022840"/>
    </source>
</evidence>
<dbReference type="GO" id="GO:0003677">
    <property type="term" value="F:DNA binding"/>
    <property type="evidence" value="ECO:0007669"/>
    <property type="project" value="UniProtKB-KW"/>
</dbReference>
<dbReference type="AlphaFoldDB" id="A0A1I1NV46"/>
<evidence type="ECO:0000256" key="6">
    <source>
        <dbReference type="ARBA" id="ARBA00022759"/>
    </source>
</evidence>
<evidence type="ECO:0000256" key="5">
    <source>
        <dbReference type="ARBA" id="ARBA00022747"/>
    </source>
</evidence>
<dbReference type="Pfam" id="PF04313">
    <property type="entry name" value="HSDR_N"/>
    <property type="match status" value="1"/>
</dbReference>
<keyword evidence="7 10" id="KW-0378">Hydrolase</keyword>
<dbReference type="InterPro" id="IPR021810">
    <property type="entry name" value="T1RH-like_C"/>
</dbReference>
<dbReference type="InterPro" id="IPR004473">
    <property type="entry name" value="Restrct_endonuc_typeI_HsdR"/>
</dbReference>
<dbReference type="CDD" id="cd18800">
    <property type="entry name" value="SF2_C_EcoR124I-like"/>
    <property type="match status" value="1"/>
</dbReference>
<evidence type="ECO:0000256" key="2">
    <source>
        <dbReference type="ARBA" id="ARBA00008598"/>
    </source>
</evidence>
<organism evidence="12 13">
    <name type="scientific">Flexibacter flexilis DSM 6793</name>
    <dbReference type="NCBI Taxonomy" id="927664"/>
    <lineage>
        <taxon>Bacteria</taxon>
        <taxon>Pseudomonadati</taxon>
        <taxon>Bacteroidota</taxon>
        <taxon>Cytophagia</taxon>
        <taxon>Cytophagales</taxon>
        <taxon>Flexibacteraceae</taxon>
        <taxon>Flexibacter</taxon>
    </lineage>
</organism>
<keyword evidence="4 10" id="KW-0547">Nucleotide-binding</keyword>
<evidence type="ECO:0000256" key="4">
    <source>
        <dbReference type="ARBA" id="ARBA00022741"/>
    </source>
</evidence>
<dbReference type="SMART" id="SM00487">
    <property type="entry name" value="DEXDc"/>
    <property type="match status" value="1"/>
</dbReference>
<dbReference type="NCBIfam" id="TIGR00348">
    <property type="entry name" value="hsdR"/>
    <property type="match status" value="1"/>
</dbReference>
<gene>
    <name evidence="12" type="ORF">SAMN05421780_1213</name>
</gene>
<dbReference type="InterPro" id="IPR014001">
    <property type="entry name" value="Helicase_ATP-bd"/>
</dbReference>
<evidence type="ECO:0000313" key="12">
    <source>
        <dbReference type="EMBL" id="SFD01541.1"/>
    </source>
</evidence>
<comment type="function">
    <text evidence="10">Subunit R is required for both nuclease and ATPase activities, but not for modification.</text>
</comment>
<dbReference type="EMBL" id="FOLE01000021">
    <property type="protein sequence ID" value="SFD01541.1"/>
    <property type="molecule type" value="Genomic_DNA"/>
</dbReference>
<keyword evidence="3" id="KW-0540">Nuclease</keyword>
<dbReference type="InterPro" id="IPR007409">
    <property type="entry name" value="Restrct_endonuc_type1_HsdR_N"/>
</dbReference>
<evidence type="ECO:0000259" key="11">
    <source>
        <dbReference type="PROSITE" id="PS51192"/>
    </source>
</evidence>
<proteinExistence type="inferred from homology"/>
<dbReference type="STRING" id="927664.SAMN05421780_1213"/>
<dbReference type="SUPFAM" id="SSF52540">
    <property type="entry name" value="P-loop containing nucleoside triphosphate hydrolases"/>
    <property type="match status" value="1"/>
</dbReference>
<dbReference type="EC" id="3.1.21.3" evidence="10"/>
<comment type="similarity">
    <text evidence="2 10">Belongs to the HsdR family.</text>
</comment>
<dbReference type="GO" id="GO:0009307">
    <property type="term" value="P:DNA restriction-modification system"/>
    <property type="evidence" value="ECO:0007669"/>
    <property type="project" value="UniProtKB-KW"/>
</dbReference>
<comment type="subunit">
    <text evidence="10">The type I restriction/modification system is composed of three polypeptides R, M and S.</text>
</comment>
<reference evidence="12 13" key="1">
    <citation type="submission" date="2016-10" db="EMBL/GenBank/DDBJ databases">
        <authorList>
            <person name="de Groot N.N."/>
        </authorList>
    </citation>
    <scope>NUCLEOTIDE SEQUENCE [LARGE SCALE GENOMIC DNA]</scope>
    <source>
        <strain evidence="12 13">DSM 6793</strain>
    </source>
</reference>
<dbReference type="PANTHER" id="PTHR30195:SF15">
    <property type="entry name" value="TYPE I RESTRICTION ENZYME HINDI ENDONUCLEASE SUBUNIT"/>
    <property type="match status" value="1"/>
</dbReference>
<dbReference type="Proteomes" id="UP000199514">
    <property type="component" value="Unassembled WGS sequence"/>
</dbReference>
<evidence type="ECO:0000256" key="7">
    <source>
        <dbReference type="ARBA" id="ARBA00022801"/>
    </source>
</evidence>
<dbReference type="Gene3D" id="3.90.1570.50">
    <property type="match status" value="1"/>
</dbReference>
<evidence type="ECO:0000256" key="3">
    <source>
        <dbReference type="ARBA" id="ARBA00022722"/>
    </source>
</evidence>
<sequence>MKTTYLSLSVPAWKQATGREWQKVELPLLNQLATLHWDVLLLKGKMEGVQYPQDSGRRSFSEVILREMFEASLLKINPWLTAEQVAEVYQRLTTYTAGSLLENNQHILELLLENTSVSVNHQTGDKSPTVKIIDFDNVANNTFTAISQLKVAILGTDKYIFPDITLFINGIPVAIVECKADDKKDPIAQAIEQINRYAEHAGHEGQGNKNLFYYNQIVVATCGNIAKFGSITTKTEKHFYRWTDPYPLTLQDLEDSIGSHSDQARLVAGMFSPKNLLDLIRCYTVFYEVSNRKVKVVGRYQQFRAVKLILERLKQGRNPQERSGIVWHTQGSGKSLTMMFLVREMKKSNTDLKQWKIVFVTDRTDLEDQLQETSAVIGYSVQAAAKIKDIPAMLRSDTSDVSLIMIQKFQTNDIVQLNLGELNTSDRILVMTDEAHRSQYKELRAQLNAALPYATHVGFTGTPIEKTEKVFGEYIDKYTMRQAIDDGVTLEIVYEGRTHNAEISDSDAANQMFADVFADYDDNEQTQILINGVRMTRRAYLEANETIRAKAKDMIDHYVTHVFTNGFKAQVVATSRLACARYSQALQEALAEKVAALKQHNPYHVNIPLLETLEVGVVISGSQNDTSDLTPFTNSSKHKTLTERFKLSFDEQGDSGTGAVGILVVNNMLLTGFDAPIEQVMYLDKVIVAHNLLQTIARVNRVGAPSKEVGFIVDYVGVGHHLKHALNVYDELEQSEILACLGNDSSQLNELIETHEQLMNFLKEFQLNDLDDTEMFFDLFYDEEIRFKFVSLYKAFAKALDVVMPQKEALPYLQDFKQLSLINVQAAKHTRDQHLNMSSVSEKLRLIVDEYLVSKGIDQKVPPLSILDKEFMSEVSLKKRAKTKAAEIEHAIRNYLTEHLDEDPELYSSFAQLLEEILLRNQNNWEQVYEELKDLLERLKKEQEKESYGLDKKAMRFFRSLHKQLFDNAPLDEDNNAALVNVTQQIMQILRTEMALERFWEPHRHADQNRLKGALQDLLLESPLIEQVKVKRAEICSRLMELAKANNDEILYN</sequence>
<keyword evidence="6" id="KW-0255">Endonuclease</keyword>
<dbReference type="PANTHER" id="PTHR30195">
    <property type="entry name" value="TYPE I SITE-SPECIFIC DEOXYRIBONUCLEASE PROTEIN SUBUNIT M AND R"/>
    <property type="match status" value="1"/>
</dbReference>
<comment type="catalytic activity">
    <reaction evidence="1 10">
        <text>Endonucleolytic cleavage of DNA to give random double-stranded fragments with terminal 5'-phosphates, ATP is simultaneously hydrolyzed.</text>
        <dbReference type="EC" id="3.1.21.3"/>
    </reaction>
</comment>
<dbReference type="CDD" id="cd22332">
    <property type="entry name" value="HsdR_N"/>
    <property type="match status" value="1"/>
</dbReference>
<dbReference type="Pfam" id="PF18766">
    <property type="entry name" value="SWI2_SNF2"/>
    <property type="match status" value="1"/>
</dbReference>
<feature type="domain" description="Helicase ATP-binding" evidence="11">
    <location>
        <begin position="315"/>
        <end position="481"/>
    </location>
</feature>
<dbReference type="Pfam" id="PF22679">
    <property type="entry name" value="T1R_D3-like"/>
    <property type="match status" value="1"/>
</dbReference>
<dbReference type="RefSeq" id="WP_091516934.1">
    <property type="nucleotide sequence ID" value="NZ_FOLE01000021.1"/>
</dbReference>
<dbReference type="Gene3D" id="3.40.50.300">
    <property type="entry name" value="P-loop containing nucleotide triphosphate hydrolases"/>
    <property type="match status" value="2"/>
</dbReference>
<dbReference type="GO" id="GO:0005524">
    <property type="term" value="F:ATP binding"/>
    <property type="evidence" value="ECO:0007669"/>
    <property type="project" value="UniProtKB-KW"/>
</dbReference>
<keyword evidence="8 10" id="KW-0067">ATP-binding</keyword>
<keyword evidence="9 10" id="KW-0238">DNA-binding</keyword>
<accession>A0A1I1NV46</accession>
<dbReference type="PROSITE" id="PS51192">
    <property type="entry name" value="HELICASE_ATP_BIND_1"/>
    <property type="match status" value="1"/>
</dbReference>
<protein>
    <recommendedName>
        <fullName evidence="10">Type I restriction enzyme endonuclease subunit</fullName>
        <shortName evidence="10">R protein</shortName>
        <ecNumber evidence="10">3.1.21.3</ecNumber>
    </recommendedName>
</protein>
<keyword evidence="5 10" id="KW-0680">Restriction system</keyword>
<dbReference type="InterPro" id="IPR040980">
    <property type="entry name" value="SWI2_SNF2"/>
</dbReference>
<dbReference type="OrthoDB" id="9758243at2"/>
<dbReference type="GO" id="GO:0009035">
    <property type="term" value="F:type I site-specific deoxyribonuclease activity"/>
    <property type="evidence" value="ECO:0007669"/>
    <property type="project" value="UniProtKB-EC"/>
</dbReference>
<dbReference type="Pfam" id="PF11867">
    <property type="entry name" value="T1RH-like_C"/>
    <property type="match status" value="1"/>
</dbReference>
<keyword evidence="13" id="KW-1185">Reference proteome</keyword>